<reference evidence="3 4" key="1">
    <citation type="submission" date="2016-10" db="EMBL/GenBank/DDBJ databases">
        <authorList>
            <person name="de Groot N.N."/>
        </authorList>
    </citation>
    <scope>NUCLEOTIDE SEQUENCE [LARGE SCALE GENOMIC DNA]</scope>
    <source>
        <strain evidence="3 4">DSM 44149</strain>
    </source>
</reference>
<evidence type="ECO:0000313" key="3">
    <source>
        <dbReference type="EMBL" id="SDM45030.1"/>
    </source>
</evidence>
<dbReference type="OrthoDB" id="9805663at2"/>
<dbReference type="Proteomes" id="UP000183376">
    <property type="component" value="Chromosome I"/>
</dbReference>
<dbReference type="SUPFAM" id="SSF51735">
    <property type="entry name" value="NAD(P)-binding Rossmann-fold domains"/>
    <property type="match status" value="1"/>
</dbReference>
<dbReference type="CDD" id="cd05288">
    <property type="entry name" value="PGDH"/>
    <property type="match status" value="1"/>
</dbReference>
<evidence type="ECO:0000256" key="1">
    <source>
        <dbReference type="ARBA" id="ARBA00023002"/>
    </source>
</evidence>
<proteinExistence type="predicted"/>
<dbReference type="InterPro" id="IPR041694">
    <property type="entry name" value="ADH_N_2"/>
</dbReference>
<dbReference type="SUPFAM" id="SSF50129">
    <property type="entry name" value="GroES-like"/>
    <property type="match status" value="1"/>
</dbReference>
<accession>A0A1G9TBM2</accession>
<dbReference type="GO" id="GO:0016628">
    <property type="term" value="F:oxidoreductase activity, acting on the CH-CH group of donors, NAD or NADP as acceptor"/>
    <property type="evidence" value="ECO:0007669"/>
    <property type="project" value="InterPro"/>
</dbReference>
<dbReference type="SMART" id="SM00829">
    <property type="entry name" value="PKS_ER"/>
    <property type="match status" value="1"/>
</dbReference>
<name>A0A1G9TBM2_ALLAB</name>
<protein>
    <recommendedName>
        <fullName evidence="2">Enoyl reductase (ER) domain-containing protein</fullName>
    </recommendedName>
</protein>
<dbReference type="InterPro" id="IPR045010">
    <property type="entry name" value="MDR_fam"/>
</dbReference>
<dbReference type="InterPro" id="IPR036291">
    <property type="entry name" value="NAD(P)-bd_dom_sf"/>
</dbReference>
<dbReference type="eggNOG" id="COG2130">
    <property type="taxonomic scope" value="Bacteria"/>
</dbReference>
<organism evidence="3 4">
    <name type="scientific">Allokutzneria albata</name>
    <name type="common">Kibdelosporangium albatum</name>
    <dbReference type="NCBI Taxonomy" id="211114"/>
    <lineage>
        <taxon>Bacteria</taxon>
        <taxon>Bacillati</taxon>
        <taxon>Actinomycetota</taxon>
        <taxon>Actinomycetes</taxon>
        <taxon>Pseudonocardiales</taxon>
        <taxon>Pseudonocardiaceae</taxon>
        <taxon>Allokutzneria</taxon>
    </lineage>
</organism>
<dbReference type="Pfam" id="PF00107">
    <property type="entry name" value="ADH_zinc_N"/>
    <property type="match status" value="1"/>
</dbReference>
<dbReference type="PANTHER" id="PTHR43205">
    <property type="entry name" value="PROSTAGLANDIN REDUCTASE"/>
    <property type="match status" value="1"/>
</dbReference>
<evidence type="ECO:0000313" key="4">
    <source>
        <dbReference type="Proteomes" id="UP000183376"/>
    </source>
</evidence>
<dbReference type="InterPro" id="IPR020843">
    <property type="entry name" value="ER"/>
</dbReference>
<sequence length="328" mass="34344">MTTSREVRLAAVPAGLPAPEHFSVDEVPLPVPGPGEVLVRNRFFQVFPALRTLFGGGVEGTPFPPLKPGDTLIGAAIGEVVEGPLPAKTLVSHWLGWREYAAVPVEQCVVLDDTLPHPVAHLSQGLTAYAALTRGAGIRPGDTVFVSGGAGGVGSLAAQYAKRLGAGRVIGSTGSAWKADRMRSELGYDAVVVRDGGQLAEAAPDGIDLVLDNVGGDQLSAAIAEANDGARFALVGALSSQLSPDHPGTTAFTEVDLLQLIAKRITLRGVSPSDSQDVQAEWEERFGAWLRSGEVTFPHTRIEGMENAPRALHQLLNGQHVGAVIVEL</sequence>
<dbReference type="InterPro" id="IPR011032">
    <property type="entry name" value="GroES-like_sf"/>
</dbReference>
<keyword evidence="4" id="KW-1185">Reference proteome</keyword>
<dbReference type="Gene3D" id="3.90.180.10">
    <property type="entry name" value="Medium-chain alcohol dehydrogenases, catalytic domain"/>
    <property type="match status" value="1"/>
</dbReference>
<dbReference type="STRING" id="211114.SAMN04489726_1688"/>
<feature type="domain" description="Enoyl reductase (ER)" evidence="2">
    <location>
        <begin position="15"/>
        <end position="326"/>
    </location>
</feature>
<dbReference type="RefSeq" id="WP_030433075.1">
    <property type="nucleotide sequence ID" value="NZ_JOEF01000035.1"/>
</dbReference>
<dbReference type="InterPro" id="IPR013149">
    <property type="entry name" value="ADH-like_C"/>
</dbReference>
<dbReference type="Pfam" id="PF16884">
    <property type="entry name" value="ADH_N_2"/>
    <property type="match status" value="1"/>
</dbReference>
<dbReference type="EMBL" id="LT629701">
    <property type="protein sequence ID" value="SDM45030.1"/>
    <property type="molecule type" value="Genomic_DNA"/>
</dbReference>
<dbReference type="PANTHER" id="PTHR43205:SF7">
    <property type="entry name" value="PROSTAGLANDIN REDUCTASE 1"/>
    <property type="match status" value="1"/>
</dbReference>
<dbReference type="AlphaFoldDB" id="A0A1G9TBM2"/>
<keyword evidence="1" id="KW-0560">Oxidoreductase</keyword>
<gene>
    <name evidence="3" type="ORF">SAMN04489726_1688</name>
</gene>
<dbReference type="Gene3D" id="3.40.50.720">
    <property type="entry name" value="NAD(P)-binding Rossmann-like Domain"/>
    <property type="match status" value="1"/>
</dbReference>
<evidence type="ECO:0000259" key="2">
    <source>
        <dbReference type="SMART" id="SM00829"/>
    </source>
</evidence>